<dbReference type="EMBL" id="CP150484">
    <property type="protein sequence ID" value="WYW18170.1"/>
    <property type="molecule type" value="Genomic_DNA"/>
</dbReference>
<dbReference type="Proteomes" id="UP001456344">
    <property type="component" value="Chromosome"/>
</dbReference>
<keyword evidence="1" id="KW-0560">Oxidoreductase</keyword>
<name>A0ACD5BKE2_9PSEU</name>
<proteinExistence type="predicted"/>
<evidence type="ECO:0000313" key="2">
    <source>
        <dbReference type="Proteomes" id="UP001456344"/>
    </source>
</evidence>
<organism evidence="1 2">
    <name type="scientific">Amycolatopsis coloradensis</name>
    <dbReference type="NCBI Taxonomy" id="76021"/>
    <lineage>
        <taxon>Bacteria</taxon>
        <taxon>Bacillati</taxon>
        <taxon>Actinomycetota</taxon>
        <taxon>Actinomycetes</taxon>
        <taxon>Pseudonocardiales</taxon>
        <taxon>Pseudonocardiaceae</taxon>
        <taxon>Amycolatopsis</taxon>
    </lineage>
</organism>
<gene>
    <name evidence="1" type="primary">pdhA</name>
    <name evidence="1" type="ORF">LCL61_21745</name>
</gene>
<keyword evidence="1" id="KW-0670">Pyruvate</keyword>
<keyword evidence="2" id="KW-1185">Reference proteome</keyword>
<accession>A0ACD5BKE2</accession>
<evidence type="ECO:0000313" key="1">
    <source>
        <dbReference type="EMBL" id="WYW18170.1"/>
    </source>
</evidence>
<sequence length="323" mass="35632">MNGPRAKQRRELLRQMIRIRRFEERCVELYSAAAIRGFMHLCIGEEAVAAGIMHAAGPDDPVVSTYREHGHALARGIPMEAVLAEMYGRTNGCSRGRGGSMHLFDAGHRFYGGNAIVAGGLPVAVGLALADRMSGRPRATVCLFGDGAVAEGEFHECLNLAALWRLPVLFCCENNLYAMGTAIERAQAETDLATRAASYGLSSWAVDGMDAVAVSEAAERALRSIRGGSGPCFLELRTYRFRAHSMYDPERYRDKSEVQEWKRRDPIERMSTLMRDEGELGDREIATIESEVDKEIRNAIAAAEAGPLEPVEDLTRFVYSERS</sequence>
<protein>
    <submittedName>
        <fullName evidence="1">Pyruvate dehydrogenase (Acetyl-transferring) E1 component subunit alpha</fullName>
        <ecNumber evidence="1">1.2.4.1</ecNumber>
    </submittedName>
</protein>
<dbReference type="EC" id="1.2.4.1" evidence="1"/>
<reference evidence="1" key="1">
    <citation type="submission" date="2023-10" db="EMBL/GenBank/DDBJ databases">
        <title>Whole genome sequencing of actinobacterial strain Amycolatopsis sp. (BCA-696) identifies the underlying plant growth-promoting genes.</title>
        <authorList>
            <person name="Gandham P."/>
            <person name="Vadla N."/>
            <person name="Saji A."/>
            <person name="Srinivas V."/>
            <person name="Ruperao P."/>
            <person name="Selvanayagam S."/>
            <person name="Saxena R.K."/>
            <person name="Rathore A."/>
            <person name="Gopalakrishnan S."/>
            <person name="Thakur V."/>
        </authorList>
    </citation>
    <scope>NUCLEOTIDE SEQUENCE</scope>
    <source>
        <strain evidence="1">BCA-696</strain>
    </source>
</reference>